<dbReference type="EMBL" id="LHYF01000070">
    <property type="protein sequence ID" value="KXB05816.1"/>
    <property type="molecule type" value="Genomic_DNA"/>
</dbReference>
<evidence type="ECO:0000259" key="1">
    <source>
        <dbReference type="Pfam" id="PF01370"/>
    </source>
</evidence>
<evidence type="ECO:0000313" key="2">
    <source>
        <dbReference type="EMBL" id="KXB05816.1"/>
    </source>
</evidence>
<dbReference type="Gene3D" id="3.40.50.720">
    <property type="entry name" value="NAD(P)-binding Rossmann-like Domain"/>
    <property type="match status" value="1"/>
</dbReference>
<accession>A0A133VH93</accession>
<dbReference type="InterPro" id="IPR036291">
    <property type="entry name" value="NAD(P)-bd_dom_sf"/>
</dbReference>
<feature type="domain" description="NAD-dependent epimerase/dehydratase" evidence="1">
    <location>
        <begin position="3"/>
        <end position="62"/>
    </location>
</feature>
<dbReference type="InterPro" id="IPR001509">
    <property type="entry name" value="Epimerase_deHydtase"/>
</dbReference>
<dbReference type="Gene3D" id="3.90.25.10">
    <property type="entry name" value="UDP-galactose 4-epimerase, domain 1"/>
    <property type="match status" value="1"/>
</dbReference>
<dbReference type="PATRIC" id="fig|1698281.3.peg.667"/>
<keyword evidence="3" id="KW-1185">Reference proteome</keyword>
<protein>
    <recommendedName>
        <fullName evidence="1">NAD-dependent epimerase/dehydratase domain-containing protein</fullName>
    </recommendedName>
</protein>
<dbReference type="Pfam" id="PF01370">
    <property type="entry name" value="Epimerase"/>
    <property type="match status" value="1"/>
</dbReference>
<feature type="non-terminal residue" evidence="2">
    <location>
        <position position="1"/>
    </location>
</feature>
<dbReference type="SUPFAM" id="SSF51735">
    <property type="entry name" value="NAD(P)-binding Rossmann-fold domains"/>
    <property type="match status" value="1"/>
</dbReference>
<dbReference type="AlphaFoldDB" id="A0A133VH93"/>
<dbReference type="PANTHER" id="PTHR43245:SF13">
    <property type="entry name" value="UDP-D-APIOSE_UDP-D-XYLOSE SYNTHASE 2"/>
    <property type="match status" value="1"/>
</dbReference>
<reference evidence="2 3" key="1">
    <citation type="journal article" date="2016" name="Sci. Rep.">
        <title>Metabolic traits of an uncultured archaeal lineage -MSBL1- from brine pools of the Red Sea.</title>
        <authorList>
            <person name="Mwirichia R."/>
            <person name="Alam I."/>
            <person name="Rashid M."/>
            <person name="Vinu M."/>
            <person name="Ba-Alawi W."/>
            <person name="Anthony Kamau A."/>
            <person name="Kamanda Ngugi D."/>
            <person name="Goker M."/>
            <person name="Klenk H.P."/>
            <person name="Bajic V."/>
            <person name="Stingl U."/>
        </authorList>
    </citation>
    <scope>NUCLEOTIDE SEQUENCE [LARGE SCALE GENOMIC DNA]</scope>
    <source>
        <strain evidence="2">SCGC-AAA382C18</strain>
    </source>
</reference>
<dbReference type="PRINTS" id="PR01713">
    <property type="entry name" value="NUCEPIMERASE"/>
</dbReference>
<dbReference type="InterPro" id="IPR050177">
    <property type="entry name" value="Lipid_A_modif_metabolic_enz"/>
</dbReference>
<proteinExistence type="predicted"/>
<organism evidence="2 3">
    <name type="scientific">candidate division MSBL1 archaeon SCGC-AAA382C18</name>
    <dbReference type="NCBI Taxonomy" id="1698281"/>
    <lineage>
        <taxon>Archaea</taxon>
        <taxon>Methanobacteriati</taxon>
        <taxon>Methanobacteriota</taxon>
        <taxon>candidate division MSBL1</taxon>
    </lineage>
</organism>
<gene>
    <name evidence="2" type="ORF">AKJ52_02995</name>
</gene>
<evidence type="ECO:0000313" key="3">
    <source>
        <dbReference type="Proteomes" id="UP000070404"/>
    </source>
</evidence>
<dbReference type="Proteomes" id="UP000070404">
    <property type="component" value="Unassembled WGS sequence"/>
</dbReference>
<comment type="caution">
    <text evidence="2">The sequence shown here is derived from an EMBL/GenBank/DDBJ whole genome shotgun (WGS) entry which is preliminary data.</text>
</comment>
<name>A0A133VH93_9EURY</name>
<sequence length="133" mass="14925">GGGKYSGVISKFLDRIGEGKPPIIYGDGEQTRDFVHVRDIVRANMLAFKTSNNISGQVFNIGTRSAVSINELCRTILELTGEEDKSPIYKESREGDVRYSEADVKKARERLEYQPEISLKEGLETIISKRDDL</sequence>
<dbReference type="PANTHER" id="PTHR43245">
    <property type="entry name" value="BIFUNCTIONAL POLYMYXIN RESISTANCE PROTEIN ARNA"/>
    <property type="match status" value="1"/>
</dbReference>